<gene>
    <name evidence="1" type="ORF">VNO80_21149</name>
</gene>
<dbReference type="Proteomes" id="UP001374584">
    <property type="component" value="Unassembled WGS sequence"/>
</dbReference>
<keyword evidence="2" id="KW-1185">Reference proteome</keyword>
<comment type="caution">
    <text evidence="1">The sequence shown here is derived from an EMBL/GenBank/DDBJ whole genome shotgun (WGS) entry which is preliminary data.</text>
</comment>
<evidence type="ECO:0000313" key="1">
    <source>
        <dbReference type="EMBL" id="KAK7346626.1"/>
    </source>
</evidence>
<evidence type="ECO:0000313" key="2">
    <source>
        <dbReference type="Proteomes" id="UP001374584"/>
    </source>
</evidence>
<proteinExistence type="predicted"/>
<dbReference type="EMBL" id="JAYMYR010000008">
    <property type="protein sequence ID" value="KAK7346626.1"/>
    <property type="molecule type" value="Genomic_DNA"/>
</dbReference>
<sequence length="105" mass="11762">MVVIQFLVSIKWFVFEVSYQRFLTTISTTITIQPSSPPNPLSAPPPSDTGLDLEGMSLLPLHNRPRPRLLVISCLCRQTLCLLRCPAAPAGFAFRFRLEGRVVHI</sequence>
<organism evidence="1 2">
    <name type="scientific">Phaseolus coccineus</name>
    <name type="common">Scarlet runner bean</name>
    <name type="synonym">Phaseolus multiflorus</name>
    <dbReference type="NCBI Taxonomy" id="3886"/>
    <lineage>
        <taxon>Eukaryota</taxon>
        <taxon>Viridiplantae</taxon>
        <taxon>Streptophyta</taxon>
        <taxon>Embryophyta</taxon>
        <taxon>Tracheophyta</taxon>
        <taxon>Spermatophyta</taxon>
        <taxon>Magnoliopsida</taxon>
        <taxon>eudicotyledons</taxon>
        <taxon>Gunneridae</taxon>
        <taxon>Pentapetalae</taxon>
        <taxon>rosids</taxon>
        <taxon>fabids</taxon>
        <taxon>Fabales</taxon>
        <taxon>Fabaceae</taxon>
        <taxon>Papilionoideae</taxon>
        <taxon>50 kb inversion clade</taxon>
        <taxon>NPAAA clade</taxon>
        <taxon>indigoferoid/millettioid clade</taxon>
        <taxon>Phaseoleae</taxon>
        <taxon>Phaseolus</taxon>
    </lineage>
</organism>
<reference evidence="1 2" key="1">
    <citation type="submission" date="2024-01" db="EMBL/GenBank/DDBJ databases">
        <title>The genomes of 5 underutilized Papilionoideae crops provide insights into root nodulation and disease resistanc.</title>
        <authorList>
            <person name="Jiang F."/>
        </authorList>
    </citation>
    <scope>NUCLEOTIDE SEQUENCE [LARGE SCALE GENOMIC DNA]</scope>
    <source>
        <strain evidence="1">JINMINGXINNONG_FW02</strain>
        <tissue evidence="1">Leaves</tissue>
    </source>
</reference>
<accession>A0AAN9QTT8</accession>
<name>A0AAN9QTT8_PHACN</name>
<dbReference type="AlphaFoldDB" id="A0AAN9QTT8"/>
<protein>
    <submittedName>
        <fullName evidence="1">Uncharacterized protein</fullName>
    </submittedName>
</protein>